<dbReference type="GO" id="GO:0016746">
    <property type="term" value="F:acyltransferase activity"/>
    <property type="evidence" value="ECO:0007669"/>
    <property type="project" value="UniProtKB-KW"/>
</dbReference>
<dbReference type="PANTHER" id="PTHR43300">
    <property type="entry name" value="ACETYLTRANSFERASE"/>
    <property type="match status" value="1"/>
</dbReference>
<dbReference type="OrthoDB" id="9794407at2"/>
<name>A0A1G8JJ84_9BACI</name>
<feature type="domain" description="PglD N-terminal" evidence="3">
    <location>
        <begin position="2"/>
        <end position="72"/>
    </location>
</feature>
<dbReference type="STRING" id="930129.SAMN05216352_106202"/>
<dbReference type="EMBL" id="FNDU01000006">
    <property type="protein sequence ID" value="SDI30700.1"/>
    <property type="molecule type" value="Genomic_DNA"/>
</dbReference>
<feature type="site" description="Increases basicity of active site His" evidence="1">
    <location>
        <position position="134"/>
    </location>
</feature>
<keyword evidence="5" id="KW-1185">Reference proteome</keyword>
<dbReference type="InterPro" id="IPR050179">
    <property type="entry name" value="Trans_hexapeptide_repeat"/>
</dbReference>
<feature type="active site" description="Proton acceptor" evidence="1">
    <location>
        <position position="133"/>
    </location>
</feature>
<accession>A0A1G8JJ84</accession>
<evidence type="ECO:0000259" key="3">
    <source>
        <dbReference type="Pfam" id="PF17836"/>
    </source>
</evidence>
<evidence type="ECO:0000256" key="1">
    <source>
        <dbReference type="PIRSR" id="PIRSR620019-1"/>
    </source>
</evidence>
<reference evidence="4 5" key="1">
    <citation type="submission" date="2016-10" db="EMBL/GenBank/DDBJ databases">
        <authorList>
            <person name="de Groot N.N."/>
        </authorList>
    </citation>
    <scope>NUCLEOTIDE SEQUENCE [LARGE SCALE GENOMIC DNA]</scope>
    <source>
        <strain evidence="5">P4B,CCM 7963,CECT 7998,DSM 25260,IBRC-M 10614,KCTC 13821</strain>
    </source>
</reference>
<keyword evidence="4" id="KW-0012">Acyltransferase</keyword>
<dbReference type="InterPro" id="IPR011004">
    <property type="entry name" value="Trimer_LpxA-like_sf"/>
</dbReference>
<keyword evidence="4" id="KW-0808">Transferase</keyword>
<dbReference type="InterPro" id="IPR041561">
    <property type="entry name" value="PglD_N"/>
</dbReference>
<dbReference type="Pfam" id="PF17836">
    <property type="entry name" value="PglD_N"/>
    <property type="match status" value="1"/>
</dbReference>
<evidence type="ECO:0000313" key="4">
    <source>
        <dbReference type="EMBL" id="SDI30700.1"/>
    </source>
</evidence>
<sequence>MKIAIFGASGFAREVRDIAYVLGYKNIVFIDKKTERSIDGFPIVSEKKVNSLAEKDYHFIIGIGNPEIRKEIKARYHDLKYINLVHPSATFGFRQLAELEKRVGNVICAGTRMTSNIRLGNFGVYYLNCTIPHDCVIEDFVTISSGVNISGNVKISTGAYIGTNACILQGKSLTDKLVVGRNTIVGAGSVVTKSVPENTIVKGIPAR</sequence>
<dbReference type="NCBIfam" id="TIGR03570">
    <property type="entry name" value="NeuD_NnaD"/>
    <property type="match status" value="1"/>
</dbReference>
<dbReference type="Proteomes" id="UP000199017">
    <property type="component" value="Unassembled WGS sequence"/>
</dbReference>
<dbReference type="PANTHER" id="PTHR43300:SF7">
    <property type="entry name" value="UDP-N-ACETYLBACILLOSAMINE N-ACETYLTRANSFERASE"/>
    <property type="match status" value="1"/>
</dbReference>
<dbReference type="Gene3D" id="3.40.50.20">
    <property type="match status" value="1"/>
</dbReference>
<dbReference type="RefSeq" id="WP_091585180.1">
    <property type="nucleotide sequence ID" value="NZ_FNDU01000006.1"/>
</dbReference>
<evidence type="ECO:0000313" key="5">
    <source>
        <dbReference type="Proteomes" id="UP000199017"/>
    </source>
</evidence>
<proteinExistence type="predicted"/>
<feature type="binding site" evidence="2">
    <location>
        <position position="64"/>
    </location>
    <ligand>
        <name>substrate</name>
    </ligand>
</feature>
<gene>
    <name evidence="4" type="ORF">SAMN05216352_106202</name>
</gene>
<evidence type="ECO:0000256" key="2">
    <source>
        <dbReference type="PIRSR" id="PIRSR620019-2"/>
    </source>
</evidence>
<dbReference type="CDD" id="cd03360">
    <property type="entry name" value="LbH_AT_putative"/>
    <property type="match status" value="1"/>
</dbReference>
<dbReference type="AlphaFoldDB" id="A0A1G8JJ84"/>
<organism evidence="4 5">
    <name type="scientific">Alteribacillus bidgolensis</name>
    <dbReference type="NCBI Taxonomy" id="930129"/>
    <lineage>
        <taxon>Bacteria</taxon>
        <taxon>Bacillati</taxon>
        <taxon>Bacillota</taxon>
        <taxon>Bacilli</taxon>
        <taxon>Bacillales</taxon>
        <taxon>Bacillaceae</taxon>
        <taxon>Alteribacillus</taxon>
    </lineage>
</organism>
<dbReference type="Gene3D" id="2.160.10.10">
    <property type="entry name" value="Hexapeptide repeat proteins"/>
    <property type="match status" value="1"/>
</dbReference>
<dbReference type="InterPro" id="IPR020019">
    <property type="entry name" value="AcTrfase_PglD-like"/>
</dbReference>
<dbReference type="SUPFAM" id="SSF51161">
    <property type="entry name" value="Trimeric LpxA-like enzymes"/>
    <property type="match status" value="1"/>
</dbReference>
<protein>
    <submittedName>
        <fullName evidence="4">Sugar O-acyltransferase, sialic acid O-acetyltransferase NeuD family</fullName>
    </submittedName>
</protein>